<proteinExistence type="predicted"/>
<dbReference type="AlphaFoldDB" id="A0A2X1TQN9"/>
<dbReference type="PANTHER" id="PTHR43767">
    <property type="entry name" value="LONG-CHAIN-FATTY-ACID--COA LIGASE"/>
    <property type="match status" value="1"/>
</dbReference>
<dbReference type="RefSeq" id="WP_004012699.1">
    <property type="nucleotide sequence ID" value="NZ_CAMXYF010000004.1"/>
</dbReference>
<dbReference type="EMBL" id="JABCUV010000007">
    <property type="protein sequence ID" value="NMW93492.1"/>
    <property type="molecule type" value="Genomic_DNA"/>
</dbReference>
<reference evidence="3 4" key="1">
    <citation type="submission" date="2020-04" db="EMBL/GenBank/DDBJ databases">
        <title>Antimicrobial susceptibility and clonality of vaginal-derived multi-drug resistant Mobiluncus isolates in China.</title>
        <authorList>
            <person name="Zhang X."/>
        </authorList>
    </citation>
    <scope>NUCLEOTIDE SEQUENCE [LARGE SCALE GENOMIC DNA]</scope>
    <source>
        <strain evidence="3 4">7</strain>
    </source>
</reference>
<evidence type="ECO:0000259" key="1">
    <source>
        <dbReference type="Pfam" id="PF00501"/>
    </source>
</evidence>
<evidence type="ECO:0000259" key="2">
    <source>
        <dbReference type="Pfam" id="PF13193"/>
    </source>
</evidence>
<dbReference type="InterPro" id="IPR000873">
    <property type="entry name" value="AMP-dep_synth/lig_dom"/>
</dbReference>
<dbReference type="OrthoDB" id="9803968at2"/>
<dbReference type="PANTHER" id="PTHR43767:SF1">
    <property type="entry name" value="NONRIBOSOMAL PEPTIDE SYNTHASE PES1 (EUROFUNG)-RELATED"/>
    <property type="match status" value="1"/>
</dbReference>
<protein>
    <submittedName>
        <fullName evidence="3">Acyl--CoA ligase</fullName>
    </submittedName>
</protein>
<dbReference type="Gene3D" id="3.40.50.12780">
    <property type="entry name" value="N-terminal domain of ligase-like"/>
    <property type="match status" value="1"/>
</dbReference>
<name>A0A2X1TQN9_9ACTO</name>
<gene>
    <name evidence="3" type="ORF">HHJ74_07265</name>
</gene>
<evidence type="ECO:0000313" key="4">
    <source>
        <dbReference type="Proteomes" id="UP000582487"/>
    </source>
</evidence>
<comment type="caution">
    <text evidence="3">The sequence shown here is derived from an EMBL/GenBank/DDBJ whole genome shotgun (WGS) entry which is preliminary data.</text>
</comment>
<dbReference type="Pfam" id="PF00501">
    <property type="entry name" value="AMP-binding"/>
    <property type="match status" value="1"/>
</dbReference>
<dbReference type="GO" id="GO:0016878">
    <property type="term" value="F:acid-thiol ligase activity"/>
    <property type="evidence" value="ECO:0007669"/>
    <property type="project" value="UniProtKB-ARBA"/>
</dbReference>
<dbReference type="InterPro" id="IPR050237">
    <property type="entry name" value="ATP-dep_AMP-bd_enzyme"/>
</dbReference>
<sequence length="552" mass="59180">MTFETIDYSPLRLLQEAALRHPGRRSLIWVRPDYTDLERCETWNVAQAFARVVALAGLLRDWGVRPGARLAVIGKNSPWHLVTYAAAAALPAVTVPLNWQYPEAELAGVLAHCEPEVIFMDTDNHAKVAAALSASGVEPRKVVEFGELARWCAPSVTFPGTTSMAARVSADSSPTSGSPGSPSALDLALCMRRQLGSLPICTDTTPGAIIYTSGTSASPKAALLTYKNLWWGCQNFREAFEYSPDCVEAVAAPLSHIGGFNGTTTDLFTNGGTVVVFEKFNPGLVLRAIERFGIQMMFGVPTMFRLLADAAETGNYDTSSFTRALVGGAAWDTELAARVIALGWGPINIWGMTEQSASGACLTSEVMTGREIGVGRAFPHIELRVTGKDGRPVPPGTIGQLECRGPSVTGQYFRDPELSAAMIDPETGWLKTGDLGVFDQDGFLRLRGRLSDTINTGGEKVFATKVAEALAALPTVSEAAVVGVPDPKWGEAVGAVVVAKDAENPPPLAELREAARARLAPYELPRRLVIVPAIPLNSNGKPDRELLRHCFH</sequence>
<accession>A0A2X1TQN9</accession>
<feature type="domain" description="AMP-dependent synthetase/ligase" evidence="1">
    <location>
        <begin position="14"/>
        <end position="413"/>
    </location>
</feature>
<dbReference type="InterPro" id="IPR045851">
    <property type="entry name" value="AMP-bd_C_sf"/>
</dbReference>
<dbReference type="InterPro" id="IPR025110">
    <property type="entry name" value="AMP-bd_C"/>
</dbReference>
<dbReference type="SUPFAM" id="SSF56801">
    <property type="entry name" value="Acetyl-CoA synthetase-like"/>
    <property type="match status" value="1"/>
</dbReference>
<dbReference type="Gene3D" id="3.30.300.30">
    <property type="match status" value="1"/>
</dbReference>
<dbReference type="InterPro" id="IPR042099">
    <property type="entry name" value="ANL_N_sf"/>
</dbReference>
<evidence type="ECO:0000313" key="3">
    <source>
        <dbReference type="EMBL" id="NMW93492.1"/>
    </source>
</evidence>
<keyword evidence="3" id="KW-0436">Ligase</keyword>
<feature type="domain" description="AMP-binding enzyme C-terminal" evidence="2">
    <location>
        <begin position="466"/>
        <end position="541"/>
    </location>
</feature>
<organism evidence="3 4">
    <name type="scientific">Mobiluncus mulieris</name>
    <dbReference type="NCBI Taxonomy" id="2052"/>
    <lineage>
        <taxon>Bacteria</taxon>
        <taxon>Bacillati</taxon>
        <taxon>Actinomycetota</taxon>
        <taxon>Actinomycetes</taxon>
        <taxon>Actinomycetales</taxon>
        <taxon>Actinomycetaceae</taxon>
        <taxon>Mobiluncus</taxon>
    </lineage>
</organism>
<dbReference type="Proteomes" id="UP000582487">
    <property type="component" value="Unassembled WGS sequence"/>
</dbReference>
<dbReference type="Pfam" id="PF13193">
    <property type="entry name" value="AMP-binding_C"/>
    <property type="match status" value="1"/>
</dbReference>